<gene>
    <name evidence="1" type="ORF">CA54_05270</name>
</gene>
<reference evidence="1 2" key="1">
    <citation type="submission" date="2019-02" db="EMBL/GenBank/DDBJ databases">
        <title>Deep-cultivation of Planctomycetes and their phenomic and genomic characterization uncovers novel biology.</title>
        <authorList>
            <person name="Wiegand S."/>
            <person name="Jogler M."/>
            <person name="Boedeker C."/>
            <person name="Pinto D."/>
            <person name="Vollmers J."/>
            <person name="Rivas-Marin E."/>
            <person name="Kohn T."/>
            <person name="Peeters S.H."/>
            <person name="Heuer A."/>
            <person name="Rast P."/>
            <person name="Oberbeckmann S."/>
            <person name="Bunk B."/>
            <person name="Jeske O."/>
            <person name="Meyerdierks A."/>
            <person name="Storesund J.E."/>
            <person name="Kallscheuer N."/>
            <person name="Luecker S."/>
            <person name="Lage O.M."/>
            <person name="Pohl T."/>
            <person name="Merkel B.J."/>
            <person name="Hornburger P."/>
            <person name="Mueller R.-W."/>
            <person name="Bruemmer F."/>
            <person name="Labrenz M."/>
            <person name="Spormann A.M."/>
            <person name="Op Den Camp H."/>
            <person name="Overmann J."/>
            <person name="Amann R."/>
            <person name="Jetten M.S.M."/>
            <person name="Mascher T."/>
            <person name="Medema M.H."/>
            <person name="Devos D.P."/>
            <person name="Kaster A.-K."/>
            <person name="Ovreas L."/>
            <person name="Rohde M."/>
            <person name="Galperin M.Y."/>
            <person name="Jogler C."/>
        </authorList>
    </citation>
    <scope>NUCLEOTIDE SEQUENCE [LARGE SCALE GENOMIC DNA]</scope>
    <source>
        <strain evidence="1 2">CA54</strain>
    </source>
</reference>
<sequence>MIAKQNQGLSSNVARTDFPNNNLALGQNTSRLPHFLNTSSSEIPRQLRTHAADLLSQQCWCWGQDILRAEGNWLLELGFKRIRPPKKRKDCSSVYQLELSGGQSVVLRGFGVFFGDRARGGVFLPRYEFTPRFTSQFPLVSPPWSTSDLPALWTPTGDDLSLCAKLTLDLIDWIRSYEVNVIRCLGLEYRQATLSEWQDDKRKFFPAEQFASAWRELSLQIAGHSESLISAKTESATPP</sequence>
<name>A0A5C6BI32_9PLAN</name>
<accession>A0A5C6BI32</accession>
<keyword evidence="2" id="KW-1185">Reference proteome</keyword>
<evidence type="ECO:0000313" key="2">
    <source>
        <dbReference type="Proteomes" id="UP000320735"/>
    </source>
</evidence>
<protein>
    <submittedName>
        <fullName evidence="1">Uncharacterized protein</fullName>
    </submittedName>
</protein>
<dbReference type="Proteomes" id="UP000320735">
    <property type="component" value="Unassembled WGS sequence"/>
</dbReference>
<proteinExistence type="predicted"/>
<evidence type="ECO:0000313" key="1">
    <source>
        <dbReference type="EMBL" id="TWU11718.1"/>
    </source>
</evidence>
<organism evidence="1 2">
    <name type="scientific">Symmachiella macrocystis</name>
    <dbReference type="NCBI Taxonomy" id="2527985"/>
    <lineage>
        <taxon>Bacteria</taxon>
        <taxon>Pseudomonadati</taxon>
        <taxon>Planctomycetota</taxon>
        <taxon>Planctomycetia</taxon>
        <taxon>Planctomycetales</taxon>
        <taxon>Planctomycetaceae</taxon>
        <taxon>Symmachiella</taxon>
    </lineage>
</organism>
<comment type="caution">
    <text evidence="1">The sequence shown here is derived from an EMBL/GenBank/DDBJ whole genome shotgun (WGS) entry which is preliminary data.</text>
</comment>
<dbReference type="AlphaFoldDB" id="A0A5C6BI32"/>
<dbReference type="EMBL" id="SJPP01000001">
    <property type="protein sequence ID" value="TWU11718.1"/>
    <property type="molecule type" value="Genomic_DNA"/>
</dbReference>